<organism evidence="1">
    <name type="scientific">uncultured Sulfurovum sp</name>
    <dbReference type="NCBI Taxonomy" id="269237"/>
    <lineage>
        <taxon>Bacteria</taxon>
        <taxon>Pseudomonadati</taxon>
        <taxon>Campylobacterota</taxon>
        <taxon>Epsilonproteobacteria</taxon>
        <taxon>Campylobacterales</taxon>
        <taxon>Sulfurovaceae</taxon>
        <taxon>Sulfurovum</taxon>
        <taxon>environmental samples</taxon>
    </lineage>
</organism>
<accession>A0A6S6TPG9</accession>
<protein>
    <submittedName>
        <fullName evidence="1">5-methylcytosine-specific restriction enzyme A</fullName>
    </submittedName>
</protein>
<name>A0A6S6TPG9_9BACT</name>
<proteinExistence type="predicted"/>
<dbReference type="EMBL" id="CACVAU010000078">
    <property type="protein sequence ID" value="CAA6824691.1"/>
    <property type="molecule type" value="Genomic_DNA"/>
</dbReference>
<evidence type="ECO:0000313" key="1">
    <source>
        <dbReference type="EMBL" id="CAA6824691.1"/>
    </source>
</evidence>
<dbReference type="AlphaFoldDB" id="A0A6S6TPG9"/>
<sequence length="292" mass="34577">MNKKDEACLILGINPNKWFDENSDKNCKVNKKLKKLTEHHFWIGNFSSENIFKGMKGIIKVGHDNKRGEYCKDFQELKRGIYATFEVIEIYKEDKRIHLKVIDNFFLHNEIVTDSQAINILGEEKFNLIRKSADIISFDEYQKIRNIFFQNLRKDRPSKRKKQKYQKVKIYDRNIKIRDYALELANFKCELNTTHKSFVSNKNGKEYMESHHLLPLKAYSYPEFKDINLDVVSNIISLCPNCHRLMHYGLEKEVVPNLVILLEDRVNRLKSAGIYITIEELKSIYLESFSIK</sequence>
<gene>
    <name evidence="1" type="ORF">HELGO_WM53336</name>
</gene>
<reference evidence="1" key="1">
    <citation type="submission" date="2020-01" db="EMBL/GenBank/DDBJ databases">
        <authorList>
            <person name="Meier V. D."/>
            <person name="Meier V D."/>
        </authorList>
    </citation>
    <scope>NUCLEOTIDE SEQUENCE</scope>
    <source>
        <strain evidence="1">HLG_WM_MAG_05</strain>
    </source>
</reference>